<dbReference type="Gene3D" id="1.10.340.70">
    <property type="match status" value="1"/>
</dbReference>
<dbReference type="PANTHER" id="PTHR35046:SF26">
    <property type="entry name" value="RNA-DIRECTED DNA POLYMERASE"/>
    <property type="match status" value="1"/>
</dbReference>
<accession>A0A2I0W698</accession>
<evidence type="ECO:0000256" key="8">
    <source>
        <dbReference type="ARBA" id="ARBA00022918"/>
    </source>
</evidence>
<dbReference type="EC" id="2.7.7.49" evidence="1"/>
<dbReference type="CDD" id="cd09274">
    <property type="entry name" value="RNase_HI_RT_Ty3"/>
    <property type="match status" value="1"/>
</dbReference>
<evidence type="ECO:0000256" key="1">
    <source>
        <dbReference type="ARBA" id="ARBA00012493"/>
    </source>
</evidence>
<reference evidence="10 11" key="1">
    <citation type="journal article" date="2016" name="Sci. Rep.">
        <title>The Dendrobium catenatum Lindl. genome sequence provides insights into polysaccharide synthase, floral development and adaptive evolution.</title>
        <authorList>
            <person name="Zhang G.Q."/>
            <person name="Xu Q."/>
            <person name="Bian C."/>
            <person name="Tsai W.C."/>
            <person name="Yeh C.M."/>
            <person name="Liu K.W."/>
            <person name="Yoshida K."/>
            <person name="Zhang L.S."/>
            <person name="Chang S.B."/>
            <person name="Chen F."/>
            <person name="Shi Y."/>
            <person name="Su Y.Y."/>
            <person name="Zhang Y.Q."/>
            <person name="Chen L.J."/>
            <person name="Yin Y."/>
            <person name="Lin M."/>
            <person name="Huang H."/>
            <person name="Deng H."/>
            <person name="Wang Z.W."/>
            <person name="Zhu S.L."/>
            <person name="Zhao X."/>
            <person name="Deng C."/>
            <person name="Niu S.C."/>
            <person name="Huang J."/>
            <person name="Wang M."/>
            <person name="Liu G.H."/>
            <person name="Yang H.J."/>
            <person name="Xiao X.J."/>
            <person name="Hsiao Y.Y."/>
            <person name="Wu W.L."/>
            <person name="Chen Y.Y."/>
            <person name="Mitsuda N."/>
            <person name="Ohme-Takagi M."/>
            <person name="Luo Y.B."/>
            <person name="Van de Peer Y."/>
            <person name="Liu Z.J."/>
        </authorList>
    </citation>
    <scope>NUCLEOTIDE SEQUENCE [LARGE SCALE GENOMIC DNA]</scope>
    <source>
        <tissue evidence="10">The whole plant</tissue>
    </source>
</reference>
<evidence type="ECO:0000256" key="6">
    <source>
        <dbReference type="ARBA" id="ARBA00022759"/>
    </source>
</evidence>
<dbReference type="Gene3D" id="3.10.10.10">
    <property type="entry name" value="HIV Type 1 Reverse Transcriptase, subunit A, domain 1"/>
    <property type="match status" value="1"/>
</dbReference>
<dbReference type="FunFam" id="1.10.340.70:FF:000001">
    <property type="entry name" value="Retrovirus-related Pol polyprotein from transposon gypsy-like Protein"/>
    <property type="match status" value="1"/>
</dbReference>
<evidence type="ECO:0000256" key="2">
    <source>
        <dbReference type="ARBA" id="ARBA00022670"/>
    </source>
</evidence>
<dbReference type="CDD" id="cd00303">
    <property type="entry name" value="retropepsin_like"/>
    <property type="match status" value="1"/>
</dbReference>
<dbReference type="Pfam" id="PF00078">
    <property type="entry name" value="RVT_1"/>
    <property type="match status" value="1"/>
</dbReference>
<dbReference type="InterPro" id="IPR000477">
    <property type="entry name" value="RT_dom"/>
</dbReference>
<keyword evidence="5" id="KW-0540">Nuclease</keyword>
<reference evidence="10 11" key="2">
    <citation type="journal article" date="2017" name="Nature">
        <title>The Apostasia genome and the evolution of orchids.</title>
        <authorList>
            <person name="Zhang G.Q."/>
            <person name="Liu K.W."/>
            <person name="Li Z."/>
            <person name="Lohaus R."/>
            <person name="Hsiao Y.Y."/>
            <person name="Niu S.C."/>
            <person name="Wang J.Y."/>
            <person name="Lin Y.C."/>
            <person name="Xu Q."/>
            <person name="Chen L.J."/>
            <person name="Yoshida K."/>
            <person name="Fujiwara S."/>
            <person name="Wang Z.W."/>
            <person name="Zhang Y.Q."/>
            <person name="Mitsuda N."/>
            <person name="Wang M."/>
            <person name="Liu G.H."/>
            <person name="Pecoraro L."/>
            <person name="Huang H.X."/>
            <person name="Xiao X.J."/>
            <person name="Lin M."/>
            <person name="Wu X.Y."/>
            <person name="Wu W.L."/>
            <person name="Chen Y.Y."/>
            <person name="Chang S.B."/>
            <person name="Sakamoto S."/>
            <person name="Ohme-Takagi M."/>
            <person name="Yagi M."/>
            <person name="Zeng S.J."/>
            <person name="Shen C.Y."/>
            <person name="Yeh C.M."/>
            <person name="Luo Y.B."/>
            <person name="Tsai W.C."/>
            <person name="Van de Peer Y."/>
            <person name="Liu Z.J."/>
        </authorList>
    </citation>
    <scope>NUCLEOTIDE SEQUENCE [LARGE SCALE GENOMIC DNA]</scope>
    <source>
        <tissue evidence="10">The whole plant</tissue>
    </source>
</reference>
<evidence type="ECO:0000256" key="7">
    <source>
        <dbReference type="ARBA" id="ARBA00022801"/>
    </source>
</evidence>
<dbReference type="GO" id="GO:0006508">
    <property type="term" value="P:proteolysis"/>
    <property type="evidence" value="ECO:0007669"/>
    <property type="project" value="UniProtKB-KW"/>
</dbReference>
<feature type="domain" description="Reverse transcriptase" evidence="9">
    <location>
        <begin position="263"/>
        <end position="442"/>
    </location>
</feature>
<dbReference type="Pfam" id="PF17917">
    <property type="entry name" value="RT_RNaseH"/>
    <property type="match status" value="1"/>
</dbReference>
<evidence type="ECO:0000313" key="10">
    <source>
        <dbReference type="EMBL" id="PKU71184.1"/>
    </source>
</evidence>
<protein>
    <recommendedName>
        <fullName evidence="1">RNA-directed DNA polymerase</fullName>
        <ecNumber evidence="1">2.7.7.49</ecNumber>
    </recommendedName>
</protein>
<keyword evidence="11" id="KW-1185">Reference proteome</keyword>
<organism evidence="10 11">
    <name type="scientific">Dendrobium catenatum</name>
    <dbReference type="NCBI Taxonomy" id="906689"/>
    <lineage>
        <taxon>Eukaryota</taxon>
        <taxon>Viridiplantae</taxon>
        <taxon>Streptophyta</taxon>
        <taxon>Embryophyta</taxon>
        <taxon>Tracheophyta</taxon>
        <taxon>Spermatophyta</taxon>
        <taxon>Magnoliopsida</taxon>
        <taxon>Liliopsida</taxon>
        <taxon>Asparagales</taxon>
        <taxon>Orchidaceae</taxon>
        <taxon>Epidendroideae</taxon>
        <taxon>Malaxideae</taxon>
        <taxon>Dendrobiinae</taxon>
        <taxon>Dendrobium</taxon>
    </lineage>
</organism>
<keyword evidence="7" id="KW-0378">Hydrolase</keyword>
<dbReference type="Gene3D" id="3.30.70.270">
    <property type="match status" value="2"/>
</dbReference>
<dbReference type="Pfam" id="PF13650">
    <property type="entry name" value="Asp_protease_2"/>
    <property type="match status" value="1"/>
</dbReference>
<dbReference type="InterPro" id="IPR041588">
    <property type="entry name" value="Integrase_H2C2"/>
</dbReference>
<gene>
    <name evidence="10" type="ORF">MA16_Dca014809</name>
</gene>
<evidence type="ECO:0000256" key="4">
    <source>
        <dbReference type="ARBA" id="ARBA00022695"/>
    </source>
</evidence>
<sequence length="824" mass="94798">MTETTVISADEGSLLVLRRLLSSHKEDSCQRHSIFQTRCTVGGKVCQMIIDSGSCENVVSATMVSKLELPTVDHPKPYTLSWIKKENEVQVSKRCLVSFSIGNYAEQVWCDVVPMDACHLLLGRPWKFDKKTVHDGKANTYSFKHQNQRIMLVPLQESTAVKASPQLLTRSLFLKAFREATFGFALVILATNEAQTNEDTVVRDILEEYPDVLSSVLPSRLPPERQIQHAVEFVPGSVIPNRPAYQLRPEEQAELKRQVEELLNKGFIRHSVSPCAVPALLVPKRDGSYRMCIDSRAVNKITVKYRFPIPRIDDIFDQLQGATIFSKLDLRSGYHQIRMRPGDEWKTAFKTHDGLYKWLIMPFGLTNAPSTFMRLMNHVLQPFLYKFVIAYFDDVLVYSANLQDHRIHLRRVLDLFREQQLFINLEKCQFAASQITFLGYQLSAEGLKIDLDKVEAVRSWPVPQSFTDIRRFHGLASFYRRFIKDFSTIAAPMTEILRANQFEWNPAAQTSFEELKQRLSSTPTLNLPDFDQAFEVECDASNVGIGAVLTQGGHPIAYFSEKLSDARRKYSTYDKEFYAIVRALQHWSHYLLSNEFVLFSDHEALRYLCHQKKLKARHAKWSESLSAFHYVLKHKAGHHNQVADALSRRYVLLQTLQNKVIGFEVIRDLYTEDADFGNIWQQCLQGPFNLFHIKDGYLFFKQRMCVPNCSLRLTLISESHEGNLAGHFGREKTIELLCENFFWPSLRKHVGRFVQNCQVCKRAKTTSTNAGLYTPLPVPSSPWVEISIDFVVGLPRTQRNKDSIMVVVDRFSMKKKKYSLTFTF</sequence>
<dbReference type="PROSITE" id="PS50878">
    <property type="entry name" value="RT_POL"/>
    <property type="match status" value="1"/>
</dbReference>
<dbReference type="FunFam" id="3.10.10.10:FF:000007">
    <property type="entry name" value="Retrovirus-related Pol polyprotein from transposon 17.6-like Protein"/>
    <property type="match status" value="1"/>
</dbReference>
<dbReference type="GO" id="GO:0008233">
    <property type="term" value="F:peptidase activity"/>
    <property type="evidence" value="ECO:0007669"/>
    <property type="project" value="UniProtKB-KW"/>
</dbReference>
<dbReference type="GO" id="GO:0003964">
    <property type="term" value="F:RNA-directed DNA polymerase activity"/>
    <property type="evidence" value="ECO:0007669"/>
    <property type="project" value="UniProtKB-KW"/>
</dbReference>
<dbReference type="SUPFAM" id="SSF50630">
    <property type="entry name" value="Acid proteases"/>
    <property type="match status" value="1"/>
</dbReference>
<evidence type="ECO:0000313" key="11">
    <source>
        <dbReference type="Proteomes" id="UP000233837"/>
    </source>
</evidence>
<dbReference type="SUPFAM" id="SSF56672">
    <property type="entry name" value="DNA/RNA polymerases"/>
    <property type="match status" value="1"/>
</dbReference>
<name>A0A2I0W698_9ASPA</name>
<dbReference type="Pfam" id="PF17921">
    <property type="entry name" value="Integrase_H2C2"/>
    <property type="match status" value="1"/>
</dbReference>
<dbReference type="InterPro" id="IPR041373">
    <property type="entry name" value="RT_RNaseH"/>
</dbReference>
<keyword evidence="2" id="KW-0645">Protease</keyword>
<dbReference type="PANTHER" id="PTHR35046">
    <property type="entry name" value="ZINC KNUCKLE (CCHC-TYPE) FAMILY PROTEIN"/>
    <property type="match status" value="1"/>
</dbReference>
<evidence type="ECO:0000256" key="5">
    <source>
        <dbReference type="ARBA" id="ARBA00022722"/>
    </source>
</evidence>
<keyword evidence="4" id="KW-0548">Nucleotidyltransferase</keyword>
<dbReference type="EMBL" id="KZ502884">
    <property type="protein sequence ID" value="PKU71184.1"/>
    <property type="molecule type" value="Genomic_DNA"/>
</dbReference>
<dbReference type="Gene3D" id="2.40.70.10">
    <property type="entry name" value="Acid Proteases"/>
    <property type="match status" value="1"/>
</dbReference>
<dbReference type="InterPro" id="IPR021109">
    <property type="entry name" value="Peptidase_aspartic_dom_sf"/>
</dbReference>
<dbReference type="InterPro" id="IPR043502">
    <property type="entry name" value="DNA/RNA_pol_sf"/>
</dbReference>
<evidence type="ECO:0000256" key="3">
    <source>
        <dbReference type="ARBA" id="ARBA00022679"/>
    </source>
</evidence>
<dbReference type="InterPro" id="IPR043128">
    <property type="entry name" value="Rev_trsase/Diguanyl_cyclase"/>
</dbReference>
<evidence type="ECO:0000259" key="9">
    <source>
        <dbReference type="PROSITE" id="PS50878"/>
    </source>
</evidence>
<keyword evidence="8 10" id="KW-0695">RNA-directed DNA polymerase</keyword>
<dbReference type="FunFam" id="3.30.70.270:FF:000020">
    <property type="entry name" value="Transposon Tf2-6 polyprotein-like Protein"/>
    <property type="match status" value="1"/>
</dbReference>
<dbReference type="Proteomes" id="UP000233837">
    <property type="component" value="Unassembled WGS sequence"/>
</dbReference>
<dbReference type="FunFam" id="3.10.20.370:FF:000001">
    <property type="entry name" value="Retrovirus-related Pol polyprotein from transposon 17.6-like protein"/>
    <property type="match status" value="1"/>
</dbReference>
<dbReference type="CDD" id="cd01647">
    <property type="entry name" value="RT_LTR"/>
    <property type="match status" value="1"/>
</dbReference>
<keyword evidence="3" id="KW-0808">Transferase</keyword>
<dbReference type="GO" id="GO:0004519">
    <property type="term" value="F:endonuclease activity"/>
    <property type="evidence" value="ECO:0007669"/>
    <property type="project" value="UniProtKB-KW"/>
</dbReference>
<dbReference type="AlphaFoldDB" id="A0A2I0W698"/>
<keyword evidence="6" id="KW-0255">Endonuclease</keyword>
<proteinExistence type="predicted"/>